<dbReference type="Pfam" id="PF01370">
    <property type="entry name" value="Epimerase"/>
    <property type="match status" value="1"/>
</dbReference>
<dbReference type="eggNOG" id="KOG1371">
    <property type="taxonomic scope" value="Eukaryota"/>
</dbReference>
<dbReference type="OMA" id="MIYSSTC"/>
<dbReference type="EMBL" id="CP000589">
    <property type="protein sequence ID" value="ABO97833.1"/>
    <property type="molecule type" value="Genomic_DNA"/>
</dbReference>
<dbReference type="STRING" id="436017.A4S2J1"/>
<dbReference type="RefSeq" id="XP_001419540.1">
    <property type="nucleotide sequence ID" value="XM_001419503.1"/>
</dbReference>
<evidence type="ECO:0000256" key="1">
    <source>
        <dbReference type="ARBA" id="ARBA00001911"/>
    </source>
</evidence>
<evidence type="ECO:0000256" key="3">
    <source>
        <dbReference type="ARBA" id="ARBA00023027"/>
    </source>
</evidence>
<sequence length="347" mass="38086">AFAFASDRKAHALVTGGAGFIGSHCAEALLRRGYAVTTVDNMSRGNAGAVEALRRMAPKGSLRAVRGDLGVVEDVDAAFGNTNMPVDAVFHFAAIAYVGESMADPVRYYSNITTNTVNLLRVMQAKDVRKMIYSSTCATYGNVEKLPITESTPTRPINPYGKSKLYAENAIKDYALANPKFKASILRYFNVFGGDPEGVLGELPRAELREHGRISGACFDAAMKNIDKLTVMGTKHPTRDGTTIRDFVHVVDLVDAHIAVAEKNKFDNPPSLYNVGTGSGVSMREFVETCKKVTGVDIEIHYRAEPRPGDYAEVYANVDKIKHELGWEAKYTDLHESLTHAWKFRKT</sequence>
<keyword evidence="4" id="KW-0413">Isomerase</keyword>
<dbReference type="Proteomes" id="UP000001568">
    <property type="component" value="Chromosome 9"/>
</dbReference>
<dbReference type="GO" id="GO:0003978">
    <property type="term" value="F:UDP-glucose 4-epimerase activity"/>
    <property type="evidence" value="ECO:0007669"/>
    <property type="project" value="InterPro"/>
</dbReference>
<dbReference type="InterPro" id="IPR001509">
    <property type="entry name" value="Epimerase_deHydtase"/>
</dbReference>
<keyword evidence="5" id="KW-0119">Carbohydrate metabolism</keyword>
<name>A4S2J1_OSTLU</name>
<organism evidence="7 8">
    <name type="scientific">Ostreococcus lucimarinus (strain CCE9901)</name>
    <dbReference type="NCBI Taxonomy" id="436017"/>
    <lineage>
        <taxon>Eukaryota</taxon>
        <taxon>Viridiplantae</taxon>
        <taxon>Chlorophyta</taxon>
        <taxon>Mamiellophyceae</taxon>
        <taxon>Mamiellales</taxon>
        <taxon>Bathycoccaceae</taxon>
        <taxon>Ostreococcus</taxon>
    </lineage>
</organism>
<evidence type="ECO:0000313" key="8">
    <source>
        <dbReference type="Proteomes" id="UP000001568"/>
    </source>
</evidence>
<keyword evidence="3" id="KW-0520">NAD</keyword>
<evidence type="ECO:0000256" key="4">
    <source>
        <dbReference type="ARBA" id="ARBA00023235"/>
    </source>
</evidence>
<dbReference type="Gene3D" id="3.40.50.720">
    <property type="entry name" value="NAD(P)-binding Rossmann-like Domain"/>
    <property type="match status" value="1"/>
</dbReference>
<gene>
    <name evidence="7" type="ORF">OSTLU_4642</name>
</gene>
<dbReference type="NCBIfam" id="TIGR01179">
    <property type="entry name" value="galE"/>
    <property type="match status" value="1"/>
</dbReference>
<feature type="non-terminal residue" evidence="7">
    <location>
        <position position="1"/>
    </location>
</feature>
<dbReference type="KEGG" id="olu:OSTLU_4642"/>
<dbReference type="PANTHER" id="PTHR43725:SF53">
    <property type="entry name" value="UDP-ARABINOSE 4-EPIMERASE 1"/>
    <property type="match status" value="1"/>
</dbReference>
<dbReference type="AlphaFoldDB" id="A4S2J1"/>
<dbReference type="PANTHER" id="PTHR43725">
    <property type="entry name" value="UDP-GLUCOSE 4-EPIMERASE"/>
    <property type="match status" value="1"/>
</dbReference>
<reference evidence="7 8" key="1">
    <citation type="journal article" date="2007" name="Proc. Natl. Acad. Sci. U.S.A.">
        <title>The tiny eukaryote Ostreococcus provides genomic insights into the paradox of plankton speciation.</title>
        <authorList>
            <person name="Palenik B."/>
            <person name="Grimwood J."/>
            <person name="Aerts A."/>
            <person name="Rouze P."/>
            <person name="Salamov A."/>
            <person name="Putnam N."/>
            <person name="Dupont C."/>
            <person name="Jorgensen R."/>
            <person name="Derelle E."/>
            <person name="Rombauts S."/>
            <person name="Zhou K."/>
            <person name="Otillar R."/>
            <person name="Merchant S.S."/>
            <person name="Podell S."/>
            <person name="Gaasterland T."/>
            <person name="Napoli C."/>
            <person name="Gendler K."/>
            <person name="Manuell A."/>
            <person name="Tai V."/>
            <person name="Vallon O."/>
            <person name="Piganeau G."/>
            <person name="Jancek S."/>
            <person name="Heijde M."/>
            <person name="Jabbari K."/>
            <person name="Bowler C."/>
            <person name="Lohr M."/>
            <person name="Robbens S."/>
            <person name="Werner G."/>
            <person name="Dubchak I."/>
            <person name="Pazour G.J."/>
            <person name="Ren Q."/>
            <person name="Paulsen I."/>
            <person name="Delwiche C."/>
            <person name="Schmutz J."/>
            <person name="Rokhsar D."/>
            <person name="Van de Peer Y."/>
            <person name="Moreau H."/>
            <person name="Grigoriev I.V."/>
        </authorList>
    </citation>
    <scope>NUCLEOTIDE SEQUENCE [LARGE SCALE GENOMIC DNA]</scope>
    <source>
        <strain evidence="7 8">CCE9901</strain>
    </source>
</reference>
<dbReference type="PRINTS" id="PR01713">
    <property type="entry name" value="NUCEPIMERASE"/>
</dbReference>
<dbReference type="InterPro" id="IPR036291">
    <property type="entry name" value="NAD(P)-bd_dom_sf"/>
</dbReference>
<comment type="cofactor">
    <cofactor evidence="1">
        <name>NAD(+)</name>
        <dbReference type="ChEBI" id="CHEBI:57540"/>
    </cofactor>
</comment>
<dbReference type="Gramene" id="ABO97833">
    <property type="protein sequence ID" value="ABO97833"/>
    <property type="gene ID" value="OSTLU_4642"/>
</dbReference>
<feature type="non-terminal residue" evidence="7">
    <location>
        <position position="347"/>
    </location>
</feature>
<dbReference type="GO" id="GO:0006012">
    <property type="term" value="P:galactose metabolic process"/>
    <property type="evidence" value="ECO:0007669"/>
    <property type="project" value="InterPro"/>
</dbReference>
<evidence type="ECO:0000256" key="2">
    <source>
        <dbReference type="ARBA" id="ARBA00007637"/>
    </source>
</evidence>
<dbReference type="SUPFAM" id="SSF51735">
    <property type="entry name" value="NAD(P)-binding Rossmann-fold domains"/>
    <property type="match status" value="1"/>
</dbReference>
<evidence type="ECO:0000259" key="6">
    <source>
        <dbReference type="Pfam" id="PF01370"/>
    </source>
</evidence>
<dbReference type="HOGENOM" id="CLU_007383_1_10_1"/>
<comment type="similarity">
    <text evidence="2">Belongs to the NAD(P)-dependent epimerase/dehydratase family.</text>
</comment>
<evidence type="ECO:0000256" key="5">
    <source>
        <dbReference type="ARBA" id="ARBA00023277"/>
    </source>
</evidence>
<dbReference type="InterPro" id="IPR005886">
    <property type="entry name" value="UDP_G4E"/>
</dbReference>
<dbReference type="GeneID" id="5003657"/>
<accession>A4S2J1</accession>
<protein>
    <recommendedName>
        <fullName evidence="6">NAD-dependent epimerase/dehydratase domain-containing protein</fullName>
    </recommendedName>
</protein>
<proteinExistence type="inferred from homology"/>
<evidence type="ECO:0000313" key="7">
    <source>
        <dbReference type="EMBL" id="ABO97833.1"/>
    </source>
</evidence>
<dbReference type="Gene3D" id="3.90.25.10">
    <property type="entry name" value="UDP-galactose 4-epimerase, domain 1"/>
    <property type="match status" value="1"/>
</dbReference>
<dbReference type="OrthoDB" id="9402762at2759"/>
<feature type="domain" description="NAD-dependent epimerase/dehydratase" evidence="6">
    <location>
        <begin position="12"/>
        <end position="276"/>
    </location>
</feature>
<keyword evidence="8" id="KW-1185">Reference proteome</keyword>